<dbReference type="GO" id="GO:0016874">
    <property type="term" value="F:ligase activity"/>
    <property type="evidence" value="ECO:0007669"/>
    <property type="project" value="UniProtKB-KW"/>
</dbReference>
<evidence type="ECO:0000256" key="2">
    <source>
        <dbReference type="ARBA" id="ARBA00022705"/>
    </source>
</evidence>
<dbReference type="InterPro" id="IPR001357">
    <property type="entry name" value="BRCT_dom"/>
</dbReference>
<dbReference type="Gene3D" id="1.10.150.20">
    <property type="entry name" value="5' to 3' exonuclease, C-terminal subdomain"/>
    <property type="match status" value="1"/>
</dbReference>
<evidence type="ECO:0000256" key="4">
    <source>
        <dbReference type="ARBA" id="ARBA00022763"/>
    </source>
</evidence>
<feature type="domain" description="BRCT" evidence="8">
    <location>
        <begin position="98"/>
        <end position="180"/>
    </location>
</feature>
<evidence type="ECO:0000256" key="1">
    <source>
        <dbReference type="ARBA" id="ARBA00022598"/>
    </source>
</evidence>
<dbReference type="GO" id="GO:0006281">
    <property type="term" value="P:DNA repair"/>
    <property type="evidence" value="ECO:0007669"/>
    <property type="project" value="UniProtKB-KW"/>
</dbReference>
<dbReference type="GO" id="GO:0006260">
    <property type="term" value="P:DNA replication"/>
    <property type="evidence" value="ECO:0007669"/>
    <property type="project" value="UniProtKB-KW"/>
</dbReference>
<keyword evidence="5" id="KW-0862">Zinc</keyword>
<dbReference type="EMBL" id="BARW01019447">
    <property type="protein sequence ID" value="GAI95400.1"/>
    <property type="molecule type" value="Genomic_DNA"/>
</dbReference>
<keyword evidence="2" id="KW-0235">DNA replication</keyword>
<dbReference type="AlphaFoldDB" id="X1U6D3"/>
<dbReference type="FunFam" id="1.10.150.20:FF:000006">
    <property type="entry name" value="DNA ligase"/>
    <property type="match status" value="1"/>
</dbReference>
<dbReference type="SUPFAM" id="SSF47781">
    <property type="entry name" value="RuvA domain 2-like"/>
    <property type="match status" value="1"/>
</dbReference>
<accession>X1U6D3</accession>
<feature type="non-terminal residue" evidence="9">
    <location>
        <position position="1"/>
    </location>
</feature>
<sequence>AQNLIHAIEKSKKKEFVNVLYALGIPNIGINASNLLVNEFKSIDKIVNAKIEDLAKIDGIGEIVGQSIVNYFRNKKNLKLIRNLKKLGLRFKSERQIPKRTFLKGKTFVFTGELAFITRQEAETKVRKLGGHPSSSVSKRTDFVIAGKNPGSKYKKAQKLGVKIISEQEFLNMISKESTD</sequence>
<proteinExistence type="predicted"/>
<protein>
    <recommendedName>
        <fullName evidence="8">BRCT domain-containing protein</fullName>
    </recommendedName>
</protein>
<dbReference type="PROSITE" id="PS50172">
    <property type="entry name" value="BRCT"/>
    <property type="match status" value="1"/>
</dbReference>
<evidence type="ECO:0000313" key="9">
    <source>
        <dbReference type="EMBL" id="GAI95400.1"/>
    </source>
</evidence>
<dbReference type="Pfam" id="PF00533">
    <property type="entry name" value="BRCT"/>
    <property type="match status" value="1"/>
</dbReference>
<dbReference type="CDD" id="cd17748">
    <property type="entry name" value="BRCT_DNA_ligase_like"/>
    <property type="match status" value="1"/>
</dbReference>
<comment type="caution">
    <text evidence="9">The sequence shown here is derived from an EMBL/GenBank/DDBJ whole genome shotgun (WGS) entry which is preliminary data.</text>
</comment>
<dbReference type="InterPro" id="IPR036420">
    <property type="entry name" value="BRCT_dom_sf"/>
</dbReference>
<evidence type="ECO:0000256" key="5">
    <source>
        <dbReference type="ARBA" id="ARBA00022833"/>
    </source>
</evidence>
<dbReference type="Pfam" id="PF12826">
    <property type="entry name" value="HHH_2"/>
    <property type="match status" value="1"/>
</dbReference>
<keyword evidence="4" id="KW-0227">DNA damage</keyword>
<keyword evidence="1" id="KW-0436">Ligase</keyword>
<keyword evidence="6" id="KW-0520">NAD</keyword>
<keyword evidence="7" id="KW-0234">DNA repair</keyword>
<dbReference type="InterPro" id="IPR010994">
    <property type="entry name" value="RuvA_2-like"/>
</dbReference>
<keyword evidence="3" id="KW-0479">Metal-binding</keyword>
<dbReference type="InterPro" id="IPR041663">
    <property type="entry name" value="DisA/LigA_HHH"/>
</dbReference>
<name>X1U6D3_9ZZZZ</name>
<reference evidence="9" key="1">
    <citation type="journal article" date="2014" name="Front. Microbiol.">
        <title>High frequency of phylogenetically diverse reductive dehalogenase-homologous genes in deep subseafloor sedimentary metagenomes.</title>
        <authorList>
            <person name="Kawai M."/>
            <person name="Futagami T."/>
            <person name="Toyoda A."/>
            <person name="Takaki Y."/>
            <person name="Nishi S."/>
            <person name="Hori S."/>
            <person name="Arai W."/>
            <person name="Tsubouchi T."/>
            <person name="Morono Y."/>
            <person name="Uchiyama I."/>
            <person name="Ito T."/>
            <person name="Fujiyama A."/>
            <person name="Inagaki F."/>
            <person name="Takami H."/>
        </authorList>
    </citation>
    <scope>NUCLEOTIDE SEQUENCE</scope>
    <source>
        <strain evidence="9">Expedition CK06-06</strain>
    </source>
</reference>
<evidence type="ECO:0000256" key="6">
    <source>
        <dbReference type="ARBA" id="ARBA00023027"/>
    </source>
</evidence>
<dbReference type="Gene3D" id="3.40.50.10190">
    <property type="entry name" value="BRCT domain"/>
    <property type="match status" value="1"/>
</dbReference>
<gene>
    <name evidence="9" type="ORF">S12H4_33055</name>
</gene>
<dbReference type="SMART" id="SM00292">
    <property type="entry name" value="BRCT"/>
    <property type="match status" value="1"/>
</dbReference>
<dbReference type="GO" id="GO:0046872">
    <property type="term" value="F:metal ion binding"/>
    <property type="evidence" value="ECO:0007669"/>
    <property type="project" value="UniProtKB-KW"/>
</dbReference>
<dbReference type="SUPFAM" id="SSF52113">
    <property type="entry name" value="BRCT domain"/>
    <property type="match status" value="1"/>
</dbReference>
<evidence type="ECO:0000256" key="7">
    <source>
        <dbReference type="ARBA" id="ARBA00023204"/>
    </source>
</evidence>
<organism evidence="9">
    <name type="scientific">marine sediment metagenome</name>
    <dbReference type="NCBI Taxonomy" id="412755"/>
    <lineage>
        <taxon>unclassified sequences</taxon>
        <taxon>metagenomes</taxon>
        <taxon>ecological metagenomes</taxon>
    </lineage>
</organism>
<evidence type="ECO:0000259" key="8">
    <source>
        <dbReference type="PROSITE" id="PS50172"/>
    </source>
</evidence>
<evidence type="ECO:0000256" key="3">
    <source>
        <dbReference type="ARBA" id="ARBA00022723"/>
    </source>
</evidence>